<feature type="transmembrane region" description="Helical" evidence="1">
    <location>
        <begin position="215"/>
        <end position="236"/>
    </location>
</feature>
<sequence length="237" mass="24718">MSDMVTALAYATIAGVAIPLGGLVAKVEHIQPRWLDEEFRHSVIAFGGGVLLAAVALVLVPAGMADLAPTPAVLSFAAGGIAFFLIDRMIERQGGAAAQLMAMLLDFVPEAMAMGAMLATEASTGLLLALLIALQNLPEGFNAYREILATGRIGRGALLALLCLLVPLGPLAAWIGQEQMADLPGLLGAIMLFASGGILYLTFEDIAPLAHLERHWAPPLGAVFGFLLGLWGHMLVA</sequence>
<keyword evidence="3" id="KW-1185">Reference proteome</keyword>
<keyword evidence="1" id="KW-0812">Transmembrane</keyword>
<evidence type="ECO:0000256" key="1">
    <source>
        <dbReference type="SAM" id="Phobius"/>
    </source>
</evidence>
<reference evidence="2 3" key="1">
    <citation type="journal article" date="2020" name="Microorganisms">
        <title>Osmotic Adaptation and Compatible Solute Biosynthesis of Phototrophic Bacteria as Revealed from Genome Analyses.</title>
        <authorList>
            <person name="Imhoff J.F."/>
            <person name="Rahn T."/>
            <person name="Kunzel S."/>
            <person name="Keller A."/>
            <person name="Neulinger S.C."/>
        </authorList>
    </citation>
    <scope>NUCLEOTIDE SEQUENCE [LARGE SCALE GENOMIC DNA]</scope>
    <source>
        <strain evidence="2 3">DSM 9895</strain>
    </source>
</reference>
<dbReference type="Proteomes" id="UP001296873">
    <property type="component" value="Unassembled WGS sequence"/>
</dbReference>
<keyword evidence="1" id="KW-0472">Membrane</keyword>
<name>A0ABS1DBK2_9PROT</name>
<protein>
    <submittedName>
        <fullName evidence="2">Divalent cation transporter</fullName>
    </submittedName>
</protein>
<accession>A0ABS1DBK2</accession>
<feature type="transmembrane region" description="Helical" evidence="1">
    <location>
        <begin position="153"/>
        <end position="176"/>
    </location>
</feature>
<feature type="transmembrane region" description="Helical" evidence="1">
    <location>
        <begin position="183"/>
        <end position="203"/>
    </location>
</feature>
<gene>
    <name evidence="2" type="ORF">CKO28_03385</name>
</gene>
<comment type="caution">
    <text evidence="2">The sequence shown here is derived from an EMBL/GenBank/DDBJ whole genome shotgun (WGS) entry which is preliminary data.</text>
</comment>
<dbReference type="EMBL" id="NRRL01000004">
    <property type="protein sequence ID" value="MBK1667088.1"/>
    <property type="molecule type" value="Genomic_DNA"/>
</dbReference>
<feature type="transmembrane region" description="Helical" evidence="1">
    <location>
        <begin position="39"/>
        <end position="60"/>
    </location>
</feature>
<evidence type="ECO:0000313" key="3">
    <source>
        <dbReference type="Proteomes" id="UP001296873"/>
    </source>
</evidence>
<organism evidence="2 3">
    <name type="scientific">Rhodovibrio sodomensis</name>
    <dbReference type="NCBI Taxonomy" id="1088"/>
    <lineage>
        <taxon>Bacteria</taxon>
        <taxon>Pseudomonadati</taxon>
        <taxon>Pseudomonadota</taxon>
        <taxon>Alphaproteobacteria</taxon>
        <taxon>Rhodospirillales</taxon>
        <taxon>Rhodovibrionaceae</taxon>
        <taxon>Rhodovibrio</taxon>
    </lineage>
</organism>
<proteinExistence type="predicted"/>
<feature type="transmembrane region" description="Helical" evidence="1">
    <location>
        <begin position="6"/>
        <end position="27"/>
    </location>
</feature>
<keyword evidence="1" id="KW-1133">Transmembrane helix</keyword>
<dbReference type="RefSeq" id="WP_200339149.1">
    <property type="nucleotide sequence ID" value="NZ_NRRL01000004.1"/>
</dbReference>
<feature type="transmembrane region" description="Helical" evidence="1">
    <location>
        <begin position="111"/>
        <end position="133"/>
    </location>
</feature>
<evidence type="ECO:0000313" key="2">
    <source>
        <dbReference type="EMBL" id="MBK1667088.1"/>
    </source>
</evidence>